<dbReference type="EMBL" id="JH993014">
    <property type="protein sequence ID" value="EKX42815.1"/>
    <property type="molecule type" value="Genomic_DNA"/>
</dbReference>
<keyword evidence="5" id="KW-0068">Autocatalytic cleavage</keyword>
<protein>
    <recommendedName>
        <fullName evidence="2">beta-aspartyl-peptidase</fullName>
        <ecNumber evidence="2">3.4.19.5</ecNumber>
    </recommendedName>
</protein>
<proteinExistence type="predicted"/>
<keyword evidence="3" id="KW-0645">Protease</keyword>
<reference evidence="12" key="2">
    <citation type="submission" date="2012-11" db="EMBL/GenBank/DDBJ databases">
        <authorList>
            <person name="Kuo A."/>
            <person name="Curtis B.A."/>
            <person name="Tanifuji G."/>
            <person name="Burki F."/>
            <person name="Gruber A."/>
            <person name="Irimia M."/>
            <person name="Maruyama S."/>
            <person name="Arias M.C."/>
            <person name="Ball S.G."/>
            <person name="Gile G.H."/>
            <person name="Hirakawa Y."/>
            <person name="Hopkins J.F."/>
            <person name="Rensing S.A."/>
            <person name="Schmutz J."/>
            <person name="Symeonidi A."/>
            <person name="Elias M."/>
            <person name="Eveleigh R.J."/>
            <person name="Herman E.K."/>
            <person name="Klute M.J."/>
            <person name="Nakayama T."/>
            <person name="Obornik M."/>
            <person name="Reyes-Prieto A."/>
            <person name="Armbrust E.V."/>
            <person name="Aves S.J."/>
            <person name="Beiko R.G."/>
            <person name="Coutinho P."/>
            <person name="Dacks J.B."/>
            <person name="Durnford D.G."/>
            <person name="Fast N.M."/>
            <person name="Green B.R."/>
            <person name="Grisdale C."/>
            <person name="Hempe F."/>
            <person name="Henrissat B."/>
            <person name="Hoppner M.P."/>
            <person name="Ishida K.-I."/>
            <person name="Kim E."/>
            <person name="Koreny L."/>
            <person name="Kroth P.G."/>
            <person name="Liu Y."/>
            <person name="Malik S.-B."/>
            <person name="Maier U.G."/>
            <person name="McRose D."/>
            <person name="Mock T."/>
            <person name="Neilson J.A."/>
            <person name="Onodera N.T."/>
            <person name="Poole A.M."/>
            <person name="Pritham E.J."/>
            <person name="Richards T.A."/>
            <person name="Rocap G."/>
            <person name="Roy S.W."/>
            <person name="Sarai C."/>
            <person name="Schaack S."/>
            <person name="Shirato S."/>
            <person name="Slamovits C.H."/>
            <person name="Spencer D.F."/>
            <person name="Suzuki S."/>
            <person name="Worden A.Z."/>
            <person name="Zauner S."/>
            <person name="Barry K."/>
            <person name="Bell C."/>
            <person name="Bharti A.K."/>
            <person name="Crow J.A."/>
            <person name="Grimwood J."/>
            <person name="Kramer R."/>
            <person name="Lindquist E."/>
            <person name="Lucas S."/>
            <person name="Salamov A."/>
            <person name="McFadden G.I."/>
            <person name="Lane C.E."/>
            <person name="Keeling P.J."/>
            <person name="Gray M.W."/>
            <person name="Grigoriev I.V."/>
            <person name="Archibald J.M."/>
        </authorList>
    </citation>
    <scope>NUCLEOTIDE SEQUENCE</scope>
    <source>
        <strain evidence="12">CCMP2712</strain>
    </source>
</reference>
<evidence type="ECO:0000313" key="10">
    <source>
        <dbReference type="EMBL" id="EKX42815.1"/>
    </source>
</evidence>
<dbReference type="GO" id="GO:0006508">
    <property type="term" value="P:proteolysis"/>
    <property type="evidence" value="ECO:0007669"/>
    <property type="project" value="UniProtKB-KW"/>
</dbReference>
<evidence type="ECO:0000256" key="7">
    <source>
        <dbReference type="PIRSR" id="PIRSR600246-2"/>
    </source>
</evidence>
<sequence>MIIGRLQLTVCWHLLLGRSSKAMITVTGGAGAINDVASIPARLQEFSAAFEKGISMLKEGATAIEVVQEVVVMLEDSAYFNAGRGSVFTNAGTHEMDASVMDGTTGNAGAVCNVSNVRNPVRLARAVATSTQHVLLCGSGAESLAPNHGIRIEDNHYFFTNERYEQLKLARIQKRVVLDHGTEMEQHSGSVGIAAPSIFSHLGIDSEGKKQHKFGTVGCVARDKYGNLAAAGSTGGLTNKQPGRIGDTPIIGAGIYANSTTCAGETFIKNCVAHDVYARMNYQGLPLAAAIDEVILNVLPPETGGMIGVDSNGKVHASYNTAGMFTGEVSSLALVEGKGGESEAMGREAGEVR</sequence>
<name>L1J415_GUITC</name>
<evidence type="ECO:0000256" key="6">
    <source>
        <dbReference type="PIRSR" id="PIRSR600246-1"/>
    </source>
</evidence>
<accession>L1J415</accession>
<evidence type="ECO:0000313" key="11">
    <source>
        <dbReference type="EnsemblProtists" id="EKX42815"/>
    </source>
</evidence>
<dbReference type="InterPro" id="IPR000246">
    <property type="entry name" value="Peptidase_T2"/>
</dbReference>
<dbReference type="PANTHER" id="PTHR10188">
    <property type="entry name" value="L-ASPARAGINASE"/>
    <property type="match status" value="1"/>
</dbReference>
<dbReference type="RefSeq" id="XP_005829795.1">
    <property type="nucleotide sequence ID" value="XM_005829738.1"/>
</dbReference>
<dbReference type="GO" id="GO:0016811">
    <property type="term" value="F:hydrolase activity, acting on carbon-nitrogen (but not peptide) bonds, in linear amides"/>
    <property type="evidence" value="ECO:0007669"/>
    <property type="project" value="UniProtKB-ARBA"/>
</dbReference>
<evidence type="ECO:0000256" key="5">
    <source>
        <dbReference type="ARBA" id="ARBA00022813"/>
    </source>
</evidence>
<feature type="site" description="Cleavage; by autolysis" evidence="8">
    <location>
        <begin position="215"/>
        <end position="216"/>
    </location>
</feature>
<dbReference type="SUPFAM" id="SSF56235">
    <property type="entry name" value="N-terminal nucleophile aminohydrolases (Ntn hydrolases)"/>
    <property type="match status" value="1"/>
</dbReference>
<feature type="binding site" evidence="7">
    <location>
        <begin position="261"/>
        <end position="264"/>
    </location>
    <ligand>
        <name>substrate</name>
    </ligand>
</feature>
<dbReference type="EC" id="3.4.19.5" evidence="2"/>
<keyword evidence="9" id="KW-0732">Signal</keyword>
<evidence type="ECO:0000256" key="2">
    <source>
        <dbReference type="ARBA" id="ARBA00012879"/>
    </source>
</evidence>
<dbReference type="AlphaFoldDB" id="L1J415"/>
<keyword evidence="4" id="KW-0378">Hydrolase</keyword>
<dbReference type="FunFam" id="3.60.20.30:FF:000001">
    <property type="entry name" value="Isoaspartyl peptidase/L-asparaginase"/>
    <property type="match status" value="1"/>
</dbReference>
<keyword evidence="12" id="KW-1185">Reference proteome</keyword>
<evidence type="ECO:0000313" key="12">
    <source>
        <dbReference type="Proteomes" id="UP000011087"/>
    </source>
</evidence>
<evidence type="ECO:0000256" key="3">
    <source>
        <dbReference type="ARBA" id="ARBA00022670"/>
    </source>
</evidence>
<feature type="binding site" evidence="7">
    <location>
        <begin position="244"/>
        <end position="247"/>
    </location>
    <ligand>
        <name>substrate</name>
    </ligand>
</feature>
<dbReference type="Gene3D" id="3.60.20.30">
    <property type="entry name" value="(Glycosyl)asparaginase"/>
    <property type="match status" value="1"/>
</dbReference>
<gene>
    <name evidence="10" type="ORF">GUITHDRAFT_73624</name>
</gene>
<dbReference type="OrthoDB" id="2262349at2759"/>
<evidence type="ECO:0000256" key="4">
    <source>
        <dbReference type="ARBA" id="ARBA00022801"/>
    </source>
</evidence>
<dbReference type="HOGENOM" id="CLU_021603_1_0_1"/>
<reference evidence="10 12" key="1">
    <citation type="journal article" date="2012" name="Nature">
        <title>Algal genomes reveal evolutionary mosaicism and the fate of nucleomorphs.</title>
        <authorList>
            <consortium name="DOE Joint Genome Institute"/>
            <person name="Curtis B.A."/>
            <person name="Tanifuji G."/>
            <person name="Burki F."/>
            <person name="Gruber A."/>
            <person name="Irimia M."/>
            <person name="Maruyama S."/>
            <person name="Arias M.C."/>
            <person name="Ball S.G."/>
            <person name="Gile G.H."/>
            <person name="Hirakawa Y."/>
            <person name="Hopkins J.F."/>
            <person name="Kuo A."/>
            <person name="Rensing S.A."/>
            <person name="Schmutz J."/>
            <person name="Symeonidi A."/>
            <person name="Elias M."/>
            <person name="Eveleigh R.J."/>
            <person name="Herman E.K."/>
            <person name="Klute M.J."/>
            <person name="Nakayama T."/>
            <person name="Obornik M."/>
            <person name="Reyes-Prieto A."/>
            <person name="Armbrust E.V."/>
            <person name="Aves S.J."/>
            <person name="Beiko R.G."/>
            <person name="Coutinho P."/>
            <person name="Dacks J.B."/>
            <person name="Durnford D.G."/>
            <person name="Fast N.M."/>
            <person name="Green B.R."/>
            <person name="Grisdale C.J."/>
            <person name="Hempel F."/>
            <person name="Henrissat B."/>
            <person name="Hoppner M.P."/>
            <person name="Ishida K."/>
            <person name="Kim E."/>
            <person name="Koreny L."/>
            <person name="Kroth P.G."/>
            <person name="Liu Y."/>
            <person name="Malik S.B."/>
            <person name="Maier U.G."/>
            <person name="McRose D."/>
            <person name="Mock T."/>
            <person name="Neilson J.A."/>
            <person name="Onodera N.T."/>
            <person name="Poole A.M."/>
            <person name="Pritham E.J."/>
            <person name="Richards T.A."/>
            <person name="Rocap G."/>
            <person name="Roy S.W."/>
            <person name="Sarai C."/>
            <person name="Schaack S."/>
            <person name="Shirato S."/>
            <person name="Slamovits C.H."/>
            <person name="Spencer D.F."/>
            <person name="Suzuki S."/>
            <person name="Worden A.Z."/>
            <person name="Zauner S."/>
            <person name="Barry K."/>
            <person name="Bell C."/>
            <person name="Bharti A.K."/>
            <person name="Crow J.A."/>
            <person name="Grimwood J."/>
            <person name="Kramer R."/>
            <person name="Lindquist E."/>
            <person name="Lucas S."/>
            <person name="Salamov A."/>
            <person name="McFadden G.I."/>
            <person name="Lane C.E."/>
            <person name="Keeling P.J."/>
            <person name="Gray M.W."/>
            <person name="Grigoriev I.V."/>
            <person name="Archibald J.M."/>
        </authorList>
    </citation>
    <scope>NUCLEOTIDE SEQUENCE</scope>
    <source>
        <strain evidence="10 12">CCMP2712</strain>
    </source>
</reference>
<evidence type="ECO:0000256" key="8">
    <source>
        <dbReference type="PIRSR" id="PIRSR600246-3"/>
    </source>
</evidence>
<feature type="chain" id="PRO_5008770868" description="beta-aspartyl-peptidase" evidence="9">
    <location>
        <begin position="23"/>
        <end position="353"/>
    </location>
</feature>
<feature type="active site" description="Nucleophile" evidence="6">
    <location>
        <position position="216"/>
    </location>
</feature>
<evidence type="ECO:0000256" key="1">
    <source>
        <dbReference type="ARBA" id="ARBA00000306"/>
    </source>
</evidence>
<dbReference type="Proteomes" id="UP000011087">
    <property type="component" value="Unassembled WGS sequence"/>
</dbReference>
<evidence type="ECO:0000256" key="9">
    <source>
        <dbReference type="SAM" id="SignalP"/>
    </source>
</evidence>
<organism evidence="10">
    <name type="scientific">Guillardia theta (strain CCMP2712)</name>
    <name type="common">Cryptophyte</name>
    <dbReference type="NCBI Taxonomy" id="905079"/>
    <lineage>
        <taxon>Eukaryota</taxon>
        <taxon>Cryptophyceae</taxon>
        <taxon>Pyrenomonadales</taxon>
        <taxon>Geminigeraceae</taxon>
        <taxon>Guillardia</taxon>
    </lineage>
</organism>
<dbReference type="GO" id="GO:0008798">
    <property type="term" value="F:beta-aspartyl-peptidase activity"/>
    <property type="evidence" value="ECO:0007669"/>
    <property type="project" value="UniProtKB-EC"/>
</dbReference>
<dbReference type="EnsemblProtists" id="EKX42815">
    <property type="protein sequence ID" value="EKX42815"/>
    <property type="gene ID" value="GUITHDRAFT_73624"/>
</dbReference>
<dbReference type="GeneID" id="17299559"/>
<dbReference type="CDD" id="cd04701">
    <property type="entry name" value="Asparaginase_2"/>
    <property type="match status" value="1"/>
</dbReference>
<comment type="catalytic activity">
    <reaction evidence="1">
        <text>Cleavage of a beta-linked Asp residue from the N-terminus of a polypeptide.</text>
        <dbReference type="EC" id="3.4.19.5"/>
    </reaction>
</comment>
<dbReference type="PaxDb" id="55529-EKX42815"/>
<dbReference type="InterPro" id="IPR029055">
    <property type="entry name" value="Ntn_hydrolases_N"/>
</dbReference>
<dbReference type="eggNOG" id="KOG1592">
    <property type="taxonomic scope" value="Eukaryota"/>
</dbReference>
<feature type="signal peptide" evidence="9">
    <location>
        <begin position="1"/>
        <end position="22"/>
    </location>
</feature>
<dbReference type="KEGG" id="gtt:GUITHDRAFT_73624"/>
<reference evidence="11" key="3">
    <citation type="submission" date="2015-06" db="UniProtKB">
        <authorList>
            <consortium name="EnsemblProtists"/>
        </authorList>
    </citation>
    <scope>IDENTIFICATION</scope>
</reference>
<dbReference type="OMA" id="MGIIMVD"/>
<dbReference type="Pfam" id="PF01112">
    <property type="entry name" value="Asparaginase_2"/>
    <property type="match status" value="1"/>
</dbReference>
<dbReference type="PANTHER" id="PTHR10188:SF6">
    <property type="entry name" value="N(4)-(BETA-N-ACETYLGLUCOSAMINYL)-L-ASPARAGINASE"/>
    <property type="match status" value="1"/>
</dbReference>